<sequence length="90" mass="10388">MKTLEFRIRKFHVNTDTEKRLQKKQPSRVYVNEEALIELTGSKDGGKAIYVEKVSSASDEIPVRREATLWKAPEKLDKAVTQMYDGFRDA</sequence>
<proteinExistence type="predicted"/>
<keyword evidence="2" id="KW-1185">Reference proteome</keyword>
<protein>
    <submittedName>
        <fullName evidence="1">Uncharacterized protein</fullName>
    </submittedName>
</protein>
<evidence type="ECO:0000313" key="2">
    <source>
        <dbReference type="Proteomes" id="UP001321760"/>
    </source>
</evidence>
<evidence type="ECO:0000313" key="1">
    <source>
        <dbReference type="EMBL" id="KAK4450136.1"/>
    </source>
</evidence>
<reference evidence="1" key="2">
    <citation type="submission" date="2023-05" db="EMBL/GenBank/DDBJ databases">
        <authorList>
            <consortium name="Lawrence Berkeley National Laboratory"/>
            <person name="Steindorff A."/>
            <person name="Hensen N."/>
            <person name="Bonometti L."/>
            <person name="Westerberg I."/>
            <person name="Brannstrom I.O."/>
            <person name="Guillou S."/>
            <person name="Cros-Aarteil S."/>
            <person name="Calhoun S."/>
            <person name="Haridas S."/>
            <person name="Kuo A."/>
            <person name="Mondo S."/>
            <person name="Pangilinan J."/>
            <person name="Riley R."/>
            <person name="Labutti K."/>
            <person name="Andreopoulos B."/>
            <person name="Lipzen A."/>
            <person name="Chen C."/>
            <person name="Yanf M."/>
            <person name="Daum C."/>
            <person name="Ng V."/>
            <person name="Clum A."/>
            <person name="Ohm R."/>
            <person name="Martin F."/>
            <person name="Silar P."/>
            <person name="Natvig D."/>
            <person name="Lalanne C."/>
            <person name="Gautier V."/>
            <person name="Ament-Velasquez S.L."/>
            <person name="Kruys A."/>
            <person name="Hutchinson M.I."/>
            <person name="Powell A.J."/>
            <person name="Barry K."/>
            <person name="Miller A.N."/>
            <person name="Grigoriev I.V."/>
            <person name="Debuchy R."/>
            <person name="Gladieux P."/>
            <person name="Thoren M.H."/>
            <person name="Johannesson H."/>
        </authorList>
    </citation>
    <scope>NUCLEOTIDE SEQUENCE</scope>
    <source>
        <strain evidence="1">PSN243</strain>
    </source>
</reference>
<name>A0AAV9GR46_9PEZI</name>
<reference evidence="1" key="1">
    <citation type="journal article" date="2023" name="Mol. Phylogenet. Evol.">
        <title>Genome-scale phylogeny and comparative genomics of the fungal order Sordariales.</title>
        <authorList>
            <person name="Hensen N."/>
            <person name="Bonometti L."/>
            <person name="Westerberg I."/>
            <person name="Brannstrom I.O."/>
            <person name="Guillou S."/>
            <person name="Cros-Aarteil S."/>
            <person name="Calhoun S."/>
            <person name="Haridas S."/>
            <person name="Kuo A."/>
            <person name="Mondo S."/>
            <person name="Pangilinan J."/>
            <person name="Riley R."/>
            <person name="LaButti K."/>
            <person name="Andreopoulos B."/>
            <person name="Lipzen A."/>
            <person name="Chen C."/>
            <person name="Yan M."/>
            <person name="Daum C."/>
            <person name="Ng V."/>
            <person name="Clum A."/>
            <person name="Steindorff A."/>
            <person name="Ohm R.A."/>
            <person name="Martin F."/>
            <person name="Silar P."/>
            <person name="Natvig D.O."/>
            <person name="Lalanne C."/>
            <person name="Gautier V."/>
            <person name="Ament-Velasquez S.L."/>
            <person name="Kruys A."/>
            <person name="Hutchinson M.I."/>
            <person name="Powell A.J."/>
            <person name="Barry K."/>
            <person name="Miller A.N."/>
            <person name="Grigoriev I.V."/>
            <person name="Debuchy R."/>
            <person name="Gladieux P."/>
            <person name="Hiltunen Thoren M."/>
            <person name="Johannesson H."/>
        </authorList>
    </citation>
    <scope>NUCLEOTIDE SEQUENCE</scope>
    <source>
        <strain evidence="1">PSN243</strain>
    </source>
</reference>
<organism evidence="1 2">
    <name type="scientific">Podospora aff. communis PSN243</name>
    <dbReference type="NCBI Taxonomy" id="3040156"/>
    <lineage>
        <taxon>Eukaryota</taxon>
        <taxon>Fungi</taxon>
        <taxon>Dikarya</taxon>
        <taxon>Ascomycota</taxon>
        <taxon>Pezizomycotina</taxon>
        <taxon>Sordariomycetes</taxon>
        <taxon>Sordariomycetidae</taxon>
        <taxon>Sordariales</taxon>
        <taxon>Podosporaceae</taxon>
        <taxon>Podospora</taxon>
    </lineage>
</organism>
<feature type="non-terminal residue" evidence="1">
    <location>
        <position position="90"/>
    </location>
</feature>
<dbReference type="Proteomes" id="UP001321760">
    <property type="component" value="Unassembled WGS sequence"/>
</dbReference>
<gene>
    <name evidence="1" type="ORF">QBC34DRAFT_494191</name>
</gene>
<dbReference type="AlphaFoldDB" id="A0AAV9GR46"/>
<accession>A0AAV9GR46</accession>
<dbReference type="EMBL" id="MU865934">
    <property type="protein sequence ID" value="KAK4450136.1"/>
    <property type="molecule type" value="Genomic_DNA"/>
</dbReference>
<comment type="caution">
    <text evidence="1">The sequence shown here is derived from an EMBL/GenBank/DDBJ whole genome shotgun (WGS) entry which is preliminary data.</text>
</comment>